<evidence type="ECO:0000313" key="1">
    <source>
        <dbReference type="EMBL" id="CAG6745070.1"/>
    </source>
</evidence>
<reference evidence="1" key="1">
    <citation type="submission" date="2021-05" db="EMBL/GenBank/DDBJ databases">
        <authorList>
            <person name="Alioto T."/>
            <person name="Alioto T."/>
            <person name="Gomez Garrido J."/>
        </authorList>
    </citation>
    <scope>NUCLEOTIDE SEQUENCE</scope>
</reference>
<accession>A0A8D8ZCM2</accession>
<protein>
    <submittedName>
        <fullName evidence="1">Uncharacterized protein</fullName>
    </submittedName>
</protein>
<organism evidence="1">
    <name type="scientific">Cacopsylla melanoneura</name>
    <dbReference type="NCBI Taxonomy" id="428564"/>
    <lineage>
        <taxon>Eukaryota</taxon>
        <taxon>Metazoa</taxon>
        <taxon>Ecdysozoa</taxon>
        <taxon>Arthropoda</taxon>
        <taxon>Hexapoda</taxon>
        <taxon>Insecta</taxon>
        <taxon>Pterygota</taxon>
        <taxon>Neoptera</taxon>
        <taxon>Paraneoptera</taxon>
        <taxon>Hemiptera</taxon>
        <taxon>Sternorrhyncha</taxon>
        <taxon>Psylloidea</taxon>
        <taxon>Psyllidae</taxon>
        <taxon>Psyllinae</taxon>
        <taxon>Cacopsylla</taxon>
    </lineage>
</organism>
<proteinExistence type="predicted"/>
<dbReference type="AlphaFoldDB" id="A0A8D8ZCM2"/>
<sequence length="108" mass="12277">MNFKMFSTTSRAYPLPLSVSLTPGSFGGGGGDQMKRVEISVGECERKLLGSNLEQRFPIYFFFSPNPFRKFNISCGTRKKIDHFGFGTKFPRPPILYITYYCSFGHVQ</sequence>
<name>A0A8D8ZCM2_9HEMI</name>
<dbReference type="EMBL" id="HBUF01483730">
    <property type="protein sequence ID" value="CAG6745070.1"/>
    <property type="molecule type" value="Transcribed_RNA"/>
</dbReference>